<evidence type="ECO:0000313" key="16">
    <source>
        <dbReference type="EMBL" id="VUZ39346.1"/>
    </source>
</evidence>
<feature type="compositionally biased region" description="Low complexity" evidence="14">
    <location>
        <begin position="737"/>
        <end position="749"/>
    </location>
</feature>
<evidence type="ECO:0000256" key="6">
    <source>
        <dbReference type="ARBA" id="ARBA00022692"/>
    </source>
</evidence>
<feature type="compositionally biased region" description="Gly residues" evidence="14">
    <location>
        <begin position="792"/>
        <end position="811"/>
    </location>
</feature>
<evidence type="ECO:0000256" key="8">
    <source>
        <dbReference type="ARBA" id="ARBA00022989"/>
    </source>
</evidence>
<evidence type="ECO:0000256" key="2">
    <source>
        <dbReference type="ARBA" id="ARBA00004232"/>
    </source>
</evidence>
<keyword evidence="9 15" id="KW-0472">Membrane</keyword>
<dbReference type="InterPro" id="IPR019130">
    <property type="entry name" value="Macoilin"/>
</dbReference>
<dbReference type="Proteomes" id="UP000321570">
    <property type="component" value="Unassembled WGS sequence"/>
</dbReference>
<keyword evidence="8 15" id="KW-1133">Transmembrane helix</keyword>
<evidence type="ECO:0000256" key="9">
    <source>
        <dbReference type="ARBA" id="ARBA00023136"/>
    </source>
</evidence>
<dbReference type="GO" id="GO:0023041">
    <property type="term" value="P:neuronal signal transduction"/>
    <property type="evidence" value="ECO:0007669"/>
    <property type="project" value="InterPro"/>
</dbReference>
<feature type="coiled-coil region" evidence="13">
    <location>
        <begin position="295"/>
        <end position="364"/>
    </location>
</feature>
<feature type="compositionally biased region" description="Basic and acidic residues" evidence="14">
    <location>
        <begin position="239"/>
        <end position="249"/>
    </location>
</feature>
<feature type="region of interest" description="Disordered" evidence="14">
    <location>
        <begin position="70"/>
        <end position="160"/>
    </location>
</feature>
<dbReference type="GO" id="GO:0031965">
    <property type="term" value="C:nuclear membrane"/>
    <property type="evidence" value="ECO:0007669"/>
    <property type="project" value="UniProtKB-SubCell"/>
</dbReference>
<dbReference type="AlphaFoldDB" id="A0A564XWT9"/>
<name>A0A564XWT9_HYMDI</name>
<evidence type="ECO:0000256" key="11">
    <source>
        <dbReference type="ARBA" id="ARBA00023242"/>
    </source>
</evidence>
<evidence type="ECO:0000256" key="12">
    <source>
        <dbReference type="ARBA" id="ARBA00031129"/>
    </source>
</evidence>
<comment type="subcellular location">
    <subcellularLocation>
        <location evidence="2">Nucleus membrane</location>
        <topology evidence="2">Multi-pass membrane protein</topology>
    </subcellularLocation>
    <subcellularLocation>
        <location evidence="3">Rough endoplasmic reticulum membrane</location>
        <topology evidence="3">Multi-pass membrane protein</topology>
    </subcellularLocation>
</comment>
<feature type="region of interest" description="Disordered" evidence="14">
    <location>
        <begin position="411"/>
        <end position="432"/>
    </location>
</feature>
<dbReference type="Pfam" id="PF09726">
    <property type="entry name" value="Macoilin"/>
    <property type="match status" value="1"/>
</dbReference>
<keyword evidence="11" id="KW-0539">Nucleus</keyword>
<dbReference type="PANTHER" id="PTHR47464:SF2">
    <property type="entry name" value="MACOILIN"/>
    <property type="match status" value="1"/>
</dbReference>
<proteinExistence type="predicted"/>
<feature type="compositionally biased region" description="Polar residues" evidence="14">
    <location>
        <begin position="223"/>
        <end position="238"/>
    </location>
</feature>
<evidence type="ECO:0000256" key="5">
    <source>
        <dbReference type="ARBA" id="ARBA00022553"/>
    </source>
</evidence>
<feature type="transmembrane region" description="Helical" evidence="15">
    <location>
        <begin position="6"/>
        <end position="29"/>
    </location>
</feature>
<keyword evidence="6 15" id="KW-0812">Transmembrane</keyword>
<keyword evidence="7" id="KW-0256">Endoplasmic reticulum</keyword>
<evidence type="ECO:0000256" key="10">
    <source>
        <dbReference type="ARBA" id="ARBA00023180"/>
    </source>
</evidence>
<keyword evidence="5" id="KW-0597">Phosphoprotein</keyword>
<evidence type="ECO:0000256" key="7">
    <source>
        <dbReference type="ARBA" id="ARBA00022824"/>
    </source>
</evidence>
<evidence type="ECO:0000256" key="3">
    <source>
        <dbReference type="ARBA" id="ARBA00004269"/>
    </source>
</evidence>
<feature type="compositionally biased region" description="Low complexity" evidence="14">
    <location>
        <begin position="79"/>
        <end position="130"/>
    </location>
</feature>
<accession>A0A564XWT9</accession>
<dbReference type="GO" id="GO:0030867">
    <property type="term" value="C:rough endoplasmic reticulum membrane"/>
    <property type="evidence" value="ECO:0007669"/>
    <property type="project" value="UniProtKB-SubCell"/>
</dbReference>
<evidence type="ECO:0000256" key="13">
    <source>
        <dbReference type="SAM" id="Coils"/>
    </source>
</evidence>
<dbReference type="PANTHER" id="PTHR47464">
    <property type="entry name" value="MACOILIN"/>
    <property type="match status" value="1"/>
</dbReference>
<evidence type="ECO:0000256" key="15">
    <source>
        <dbReference type="SAM" id="Phobius"/>
    </source>
</evidence>
<keyword evidence="13" id="KW-0175">Coiled coil</keyword>
<feature type="compositionally biased region" description="Low complexity" evidence="14">
    <location>
        <begin position="185"/>
        <end position="200"/>
    </location>
</feature>
<keyword evidence="17" id="KW-1185">Reference proteome</keyword>
<evidence type="ECO:0000256" key="1">
    <source>
        <dbReference type="ARBA" id="ARBA00003440"/>
    </source>
</evidence>
<evidence type="ECO:0000256" key="14">
    <source>
        <dbReference type="SAM" id="MobiDB-lite"/>
    </source>
</evidence>
<sequence length="811" mass="86408">LIIDIFFLLLFYSIGYPVVTLGFGLKSLLTHQLRLRRQSQVETHNSKYFCLLDLALPEEARTLNRRGELGNGQLAVMGPPNNANHATPPTNSTSPNNSSNILAVTSSNANSNVTSASSTKNSRKQQQQQQNMANGKASGAVAASSPTSNCDHPLASSTNHAATDRKVFTLEGSDQHHNHQPQLVGDSGEGVSSSCSSLSGQDAPPANATVVETRAGTKRTAAAQLTQVTSSASNSNRSKGNDKSSRTGKDSSVYRMEDELRRLRHERQSMLVTESELRAQLAQLTTLERTSRTETNQARQEVEFLQSKLSTLTQRLETERENLQVAEKKAAEEKRQRNSLEVSLASEKRARREAENALKAAAAASPFGVIAANSAFVNSSASCNASNTNNNASALSSKILGKSGTAIGPVGSGSGVNNPRSLGSGNSNANTSALGLNSSNRCTSDACTHRIHELESRVKTLTRELKDVQILNATQASLLKQQQSKQQHQNSEQLTDLMIHLNDLETENACLKAKLKNEDKVKQELLAGYHNSLKEITELNATLTRKEYQIVDLYMRLDSINPSNPFHCLINNGVPQDNSVSSPGPDGRASNQHLRIPCSSSTNNFMNPTTSGGIPFSSPDFDFGGGGGSSWPPPQFAGTSSSTNTSVAFSDQQLHHFNQHQQLPQPPRLRSESTNTVFSAFMNRGGPQEENIIPPTQSRFDANAAEVDLEAASSSLSPTEFLSKLRSQLAAAAGNGQLPQPSQPASQPAPISPPSRDVSGGISSLPVGSGGSGEERSEESPPLDHQPPMGDGDIGGGGGGEGIHGVDGGED</sequence>
<evidence type="ECO:0000313" key="17">
    <source>
        <dbReference type="Proteomes" id="UP000321570"/>
    </source>
</evidence>
<feature type="compositionally biased region" description="Polar residues" evidence="14">
    <location>
        <begin position="144"/>
        <end position="160"/>
    </location>
</feature>
<feature type="region of interest" description="Disordered" evidence="14">
    <location>
        <begin position="732"/>
        <end position="811"/>
    </location>
</feature>
<organism evidence="16 17">
    <name type="scientific">Hymenolepis diminuta</name>
    <name type="common">Rat tapeworm</name>
    <dbReference type="NCBI Taxonomy" id="6216"/>
    <lineage>
        <taxon>Eukaryota</taxon>
        <taxon>Metazoa</taxon>
        <taxon>Spiralia</taxon>
        <taxon>Lophotrochozoa</taxon>
        <taxon>Platyhelminthes</taxon>
        <taxon>Cestoda</taxon>
        <taxon>Eucestoda</taxon>
        <taxon>Cyclophyllidea</taxon>
        <taxon>Hymenolepididae</taxon>
        <taxon>Hymenolepis</taxon>
    </lineage>
</organism>
<gene>
    <name evidence="16" type="ORF">WMSIL1_LOCUS633</name>
</gene>
<feature type="coiled-coil region" evidence="13">
    <location>
        <begin position="451"/>
        <end position="521"/>
    </location>
</feature>
<feature type="compositionally biased region" description="Polar residues" evidence="14">
    <location>
        <begin position="415"/>
        <end position="432"/>
    </location>
</feature>
<keyword evidence="10" id="KW-0325">Glycoprotein</keyword>
<protein>
    <recommendedName>
        <fullName evidence="4">Macoilin</fullName>
    </recommendedName>
    <alternativeName>
        <fullName evidence="12">Transmembrane protein 57</fullName>
    </alternativeName>
</protein>
<evidence type="ECO:0000256" key="4">
    <source>
        <dbReference type="ARBA" id="ARBA00021882"/>
    </source>
</evidence>
<reference evidence="16 17" key="1">
    <citation type="submission" date="2019-07" db="EMBL/GenBank/DDBJ databases">
        <authorList>
            <person name="Jastrzebski P J."/>
            <person name="Paukszto L."/>
            <person name="Jastrzebski P J."/>
        </authorList>
    </citation>
    <scope>NUCLEOTIDE SEQUENCE [LARGE SCALE GENOMIC DNA]</scope>
    <source>
        <strain evidence="16 17">WMS-il1</strain>
    </source>
</reference>
<dbReference type="EMBL" id="CABIJS010000012">
    <property type="protein sequence ID" value="VUZ39346.1"/>
    <property type="molecule type" value="Genomic_DNA"/>
</dbReference>
<comment type="function">
    <text evidence="1">Plays a role in the regulation of neuronal activity.</text>
</comment>
<feature type="non-terminal residue" evidence="16">
    <location>
        <position position="1"/>
    </location>
</feature>
<feature type="region of interest" description="Disordered" evidence="14">
    <location>
        <begin position="173"/>
        <end position="255"/>
    </location>
</feature>